<dbReference type="EMBL" id="JACCFO010000001">
    <property type="protein sequence ID" value="NYI95318.1"/>
    <property type="molecule type" value="Genomic_DNA"/>
</dbReference>
<proteinExistence type="predicted"/>
<gene>
    <name evidence="2" type="ORF">HNR12_001595</name>
</gene>
<accession>A0A853BII5</accession>
<dbReference type="InterPro" id="IPR010982">
    <property type="entry name" value="Lambda_DNA-bd_dom_sf"/>
</dbReference>
<dbReference type="AlphaFoldDB" id="A0A853BII5"/>
<evidence type="ECO:0000313" key="3">
    <source>
        <dbReference type="Proteomes" id="UP000575985"/>
    </source>
</evidence>
<dbReference type="CDD" id="cd00093">
    <property type="entry name" value="HTH_XRE"/>
    <property type="match status" value="1"/>
</dbReference>
<reference evidence="2 3" key="1">
    <citation type="submission" date="2020-07" db="EMBL/GenBank/DDBJ databases">
        <title>Sequencing the genomes of 1000 actinobacteria strains.</title>
        <authorList>
            <person name="Klenk H.-P."/>
        </authorList>
    </citation>
    <scope>NUCLEOTIDE SEQUENCE [LARGE SCALE GENOMIC DNA]</scope>
    <source>
        <strain evidence="2 3">DSM 45927</strain>
    </source>
</reference>
<dbReference type="SUPFAM" id="SSF47413">
    <property type="entry name" value="lambda repressor-like DNA-binding domains"/>
    <property type="match status" value="1"/>
</dbReference>
<dbReference type="RefSeq" id="WP_179766853.1">
    <property type="nucleotide sequence ID" value="NZ_JACCFO010000001.1"/>
</dbReference>
<dbReference type="Pfam" id="PF13560">
    <property type="entry name" value="HTH_31"/>
    <property type="match status" value="1"/>
</dbReference>
<dbReference type="PROSITE" id="PS50943">
    <property type="entry name" value="HTH_CROC1"/>
    <property type="match status" value="1"/>
</dbReference>
<keyword evidence="3" id="KW-1185">Reference proteome</keyword>
<comment type="caution">
    <text evidence="2">The sequence shown here is derived from an EMBL/GenBank/DDBJ whole genome shotgun (WGS) entry which is preliminary data.</text>
</comment>
<name>A0A853BII5_9ACTN</name>
<dbReference type="Proteomes" id="UP000575985">
    <property type="component" value="Unassembled WGS sequence"/>
</dbReference>
<evidence type="ECO:0000259" key="1">
    <source>
        <dbReference type="PROSITE" id="PS50943"/>
    </source>
</evidence>
<dbReference type="InterPro" id="IPR001387">
    <property type="entry name" value="Cro/C1-type_HTH"/>
</dbReference>
<dbReference type="SMART" id="SM00530">
    <property type="entry name" value="HTH_XRE"/>
    <property type="match status" value="1"/>
</dbReference>
<dbReference type="Gene3D" id="1.10.260.40">
    <property type="entry name" value="lambda repressor-like DNA-binding domains"/>
    <property type="match status" value="1"/>
</dbReference>
<evidence type="ECO:0000313" key="2">
    <source>
        <dbReference type="EMBL" id="NYI95318.1"/>
    </source>
</evidence>
<feature type="domain" description="HTH cro/C1-type" evidence="1">
    <location>
        <begin position="14"/>
        <end position="69"/>
    </location>
</feature>
<organism evidence="2 3">
    <name type="scientific">Streptomonospora nanhaiensis</name>
    <dbReference type="NCBI Taxonomy" id="1323731"/>
    <lineage>
        <taxon>Bacteria</taxon>
        <taxon>Bacillati</taxon>
        <taxon>Actinomycetota</taxon>
        <taxon>Actinomycetes</taxon>
        <taxon>Streptosporangiales</taxon>
        <taxon>Nocardiopsidaceae</taxon>
        <taxon>Streptomonospora</taxon>
    </lineage>
</organism>
<sequence>MDDSPRTPSIGERVRAARRAKGMNLDVLAGLVGKSKGWMSMVENGRIPLDKRADIAAIAEVLEVSADTILGGPADDVHARLPGINLVRLREVLHEYSLDDPPDVPVRPLDQTAADLRTLDTRLRRTDYDAMMRTLPGVLSELHAGAHLAEPDRSEALRQLITACGLAVIVMRHFGHSDLAWISADRARQAAVWLADPVWSAAAAYHSAHARPSANRSRALLATPRIADELEPHIGDDPMAHQVYGMLRLSAALAHQVSGEHDAARRQADEAARLAERFDTGDDPQAWELFGVSNVGVWRTMLAVEAEDPGEAMRISDRVDTGALASRNRRAALHMDRFRALHMLGRDKAAARELQKAERLSPAQVRHSPLIRETVRDMARVKDPVLRGLAWRMGVI</sequence>
<protein>
    <submittedName>
        <fullName evidence="2">Transcriptional regulator with XRE-family HTH domain</fullName>
    </submittedName>
</protein>
<dbReference type="GO" id="GO:0003677">
    <property type="term" value="F:DNA binding"/>
    <property type="evidence" value="ECO:0007669"/>
    <property type="project" value="InterPro"/>
</dbReference>